<evidence type="ECO:0000313" key="1">
    <source>
        <dbReference type="EMBL" id="KAJ7303722.1"/>
    </source>
</evidence>
<protein>
    <submittedName>
        <fullName evidence="1">Uncharacterized protein</fullName>
    </submittedName>
</protein>
<evidence type="ECO:0000313" key="2">
    <source>
        <dbReference type="Proteomes" id="UP001218218"/>
    </source>
</evidence>
<proteinExistence type="predicted"/>
<organism evidence="1 2">
    <name type="scientific">Mycena albidolilacea</name>
    <dbReference type="NCBI Taxonomy" id="1033008"/>
    <lineage>
        <taxon>Eukaryota</taxon>
        <taxon>Fungi</taxon>
        <taxon>Dikarya</taxon>
        <taxon>Basidiomycota</taxon>
        <taxon>Agaricomycotina</taxon>
        <taxon>Agaricomycetes</taxon>
        <taxon>Agaricomycetidae</taxon>
        <taxon>Agaricales</taxon>
        <taxon>Marasmiineae</taxon>
        <taxon>Mycenaceae</taxon>
        <taxon>Mycena</taxon>
    </lineage>
</organism>
<reference evidence="1" key="1">
    <citation type="submission" date="2023-03" db="EMBL/GenBank/DDBJ databases">
        <title>Massive genome expansion in bonnet fungi (Mycena s.s.) driven by repeated elements and novel gene families across ecological guilds.</title>
        <authorList>
            <consortium name="Lawrence Berkeley National Laboratory"/>
            <person name="Harder C.B."/>
            <person name="Miyauchi S."/>
            <person name="Viragh M."/>
            <person name="Kuo A."/>
            <person name="Thoen E."/>
            <person name="Andreopoulos B."/>
            <person name="Lu D."/>
            <person name="Skrede I."/>
            <person name="Drula E."/>
            <person name="Henrissat B."/>
            <person name="Morin E."/>
            <person name="Kohler A."/>
            <person name="Barry K."/>
            <person name="LaButti K."/>
            <person name="Morin E."/>
            <person name="Salamov A."/>
            <person name="Lipzen A."/>
            <person name="Mereny Z."/>
            <person name="Hegedus B."/>
            <person name="Baldrian P."/>
            <person name="Stursova M."/>
            <person name="Weitz H."/>
            <person name="Taylor A."/>
            <person name="Grigoriev I.V."/>
            <person name="Nagy L.G."/>
            <person name="Martin F."/>
            <person name="Kauserud H."/>
        </authorList>
    </citation>
    <scope>NUCLEOTIDE SEQUENCE</scope>
    <source>
        <strain evidence="1">CBHHK002</strain>
    </source>
</reference>
<dbReference type="AlphaFoldDB" id="A0AAD6Z1N1"/>
<dbReference type="EMBL" id="JARIHO010000103">
    <property type="protein sequence ID" value="KAJ7303722.1"/>
    <property type="molecule type" value="Genomic_DNA"/>
</dbReference>
<name>A0AAD6Z1N1_9AGAR</name>
<keyword evidence="2" id="KW-1185">Reference proteome</keyword>
<gene>
    <name evidence="1" type="ORF">DFH08DRAFT_825655</name>
</gene>
<accession>A0AAD6Z1N1</accession>
<dbReference type="Proteomes" id="UP001218218">
    <property type="component" value="Unassembled WGS sequence"/>
</dbReference>
<sequence length="206" mass="22618">MALRVKSIDYEPNVGWAAVTQEEVHTTAGDNRLTLPACDEFWFNDRALVPGVETADVAIVAMSDAATGGCDQHSRNAGFQILDSDNLFSLDFNPLNFKFLKQKELNRSHRWPGQDIAIHSEAPNGAAKDNIATARTSLISNKHIHINPLNPLSKCEPIPPKICTVPSSLRPDPLVSCIVQRRHLATADMSLESITETFETGDDACR</sequence>
<comment type="caution">
    <text evidence="1">The sequence shown here is derived from an EMBL/GenBank/DDBJ whole genome shotgun (WGS) entry which is preliminary data.</text>
</comment>